<accession>A0A1M5NGU7</accession>
<evidence type="ECO:0000256" key="4">
    <source>
        <dbReference type="ARBA" id="ARBA00022692"/>
    </source>
</evidence>
<evidence type="ECO:0000313" key="9">
    <source>
        <dbReference type="EMBL" id="SHG88193.1"/>
    </source>
</evidence>
<feature type="transmembrane region" description="Helical" evidence="7">
    <location>
        <begin position="117"/>
        <end position="142"/>
    </location>
</feature>
<dbReference type="Gene3D" id="1.10.3720.10">
    <property type="entry name" value="MetI-like"/>
    <property type="match status" value="1"/>
</dbReference>
<dbReference type="InterPro" id="IPR000515">
    <property type="entry name" value="MetI-like"/>
</dbReference>
<comment type="similarity">
    <text evidence="7">Belongs to the binding-protein-dependent transport system permease family.</text>
</comment>
<dbReference type="PANTHER" id="PTHR30193">
    <property type="entry name" value="ABC TRANSPORTER PERMEASE PROTEIN"/>
    <property type="match status" value="1"/>
</dbReference>
<protein>
    <submittedName>
        <fullName evidence="9">Carbohydrate ABC transporter membrane protein 1, CUT1 family</fullName>
    </submittedName>
</protein>
<evidence type="ECO:0000256" key="2">
    <source>
        <dbReference type="ARBA" id="ARBA00022448"/>
    </source>
</evidence>
<sequence>MKHNAFFWFVLPSATAMMLFIFFPIVSVVIQSFHVAHEQVIIEVENCGPFGCTTATAIDQEATAALREEQPLGRFAGLEIYKDRNHLAVNEFAQTWQQSEGIGDFVVRLMNLPFYKALGFTLTYVAVVTPLTILFGFIIAVAVNSAARSLRGPLIFFTLLPNIVTPLIGGLILFWMVDARGVIGTALRYLADDPSLSVKADTGLMWIMLMVYGVWSSAPFAFIVYYAGLQTVSTDTLEAARIDGASRWQQIRHVVIPHLLPLTTFIALIQLMDNFRVFEPIISFNAQAHATSLSWAIYNDLSGETQQLSSAAATSVLTVIGVAILLSPVLVRTYRSYGKA</sequence>
<evidence type="ECO:0000256" key="3">
    <source>
        <dbReference type="ARBA" id="ARBA00022475"/>
    </source>
</evidence>
<dbReference type="InterPro" id="IPR035906">
    <property type="entry name" value="MetI-like_sf"/>
</dbReference>
<feature type="transmembrane region" description="Helical" evidence="7">
    <location>
        <begin position="308"/>
        <end position="331"/>
    </location>
</feature>
<feature type="domain" description="ABC transmembrane type-1" evidence="8">
    <location>
        <begin position="118"/>
        <end position="329"/>
    </location>
</feature>
<feature type="transmembrane region" description="Helical" evidence="7">
    <location>
        <begin position="254"/>
        <end position="272"/>
    </location>
</feature>
<keyword evidence="10" id="KW-1185">Reference proteome</keyword>
<dbReference type="GO" id="GO:0005886">
    <property type="term" value="C:plasma membrane"/>
    <property type="evidence" value="ECO:0007669"/>
    <property type="project" value="UniProtKB-SubCell"/>
</dbReference>
<dbReference type="Pfam" id="PF00528">
    <property type="entry name" value="BPD_transp_1"/>
    <property type="match status" value="1"/>
</dbReference>
<dbReference type="Proteomes" id="UP000184221">
    <property type="component" value="Unassembled WGS sequence"/>
</dbReference>
<feature type="transmembrane region" description="Helical" evidence="7">
    <location>
        <begin position="7"/>
        <end position="30"/>
    </location>
</feature>
<comment type="subcellular location">
    <subcellularLocation>
        <location evidence="1 7">Cell membrane</location>
        <topology evidence="1 7">Multi-pass membrane protein</topology>
    </subcellularLocation>
</comment>
<keyword evidence="4 7" id="KW-0812">Transmembrane</keyword>
<evidence type="ECO:0000256" key="1">
    <source>
        <dbReference type="ARBA" id="ARBA00004651"/>
    </source>
</evidence>
<dbReference type="OrthoDB" id="8417460at2"/>
<keyword evidence="3" id="KW-1003">Cell membrane</keyword>
<keyword evidence="5 7" id="KW-1133">Transmembrane helix</keyword>
<evidence type="ECO:0000256" key="6">
    <source>
        <dbReference type="ARBA" id="ARBA00023136"/>
    </source>
</evidence>
<feature type="transmembrane region" description="Helical" evidence="7">
    <location>
        <begin position="204"/>
        <end position="227"/>
    </location>
</feature>
<name>A0A1M5NGU7_9RHOB</name>
<dbReference type="InterPro" id="IPR051393">
    <property type="entry name" value="ABC_transporter_permease"/>
</dbReference>
<dbReference type="EMBL" id="FQXC01000001">
    <property type="protein sequence ID" value="SHG88193.1"/>
    <property type="molecule type" value="Genomic_DNA"/>
</dbReference>
<evidence type="ECO:0000259" key="8">
    <source>
        <dbReference type="PROSITE" id="PS50928"/>
    </source>
</evidence>
<evidence type="ECO:0000313" key="10">
    <source>
        <dbReference type="Proteomes" id="UP000184221"/>
    </source>
</evidence>
<keyword evidence="2 7" id="KW-0813">Transport</keyword>
<dbReference type="CDD" id="cd06261">
    <property type="entry name" value="TM_PBP2"/>
    <property type="match status" value="1"/>
</dbReference>
<proteinExistence type="inferred from homology"/>
<reference evidence="9 10" key="1">
    <citation type="submission" date="2016-11" db="EMBL/GenBank/DDBJ databases">
        <authorList>
            <person name="Jaros S."/>
            <person name="Januszkiewicz K."/>
            <person name="Wedrychowicz H."/>
        </authorList>
    </citation>
    <scope>NUCLEOTIDE SEQUENCE [LARGE SCALE GENOMIC DNA]</scope>
    <source>
        <strain evidence="9 10">DSM 29431</strain>
    </source>
</reference>
<dbReference type="SUPFAM" id="SSF161098">
    <property type="entry name" value="MetI-like"/>
    <property type="match status" value="1"/>
</dbReference>
<gene>
    <name evidence="9" type="ORF">SAMN05443551_0903</name>
</gene>
<dbReference type="AlphaFoldDB" id="A0A1M5NGU7"/>
<dbReference type="GO" id="GO:0055085">
    <property type="term" value="P:transmembrane transport"/>
    <property type="evidence" value="ECO:0007669"/>
    <property type="project" value="InterPro"/>
</dbReference>
<organism evidence="9 10">
    <name type="scientific">Marivita hallyeonensis</name>
    <dbReference type="NCBI Taxonomy" id="996342"/>
    <lineage>
        <taxon>Bacteria</taxon>
        <taxon>Pseudomonadati</taxon>
        <taxon>Pseudomonadota</taxon>
        <taxon>Alphaproteobacteria</taxon>
        <taxon>Rhodobacterales</taxon>
        <taxon>Roseobacteraceae</taxon>
        <taxon>Marivita</taxon>
    </lineage>
</organism>
<dbReference type="PANTHER" id="PTHR30193:SF37">
    <property type="entry name" value="INNER MEMBRANE ABC TRANSPORTER PERMEASE PROTEIN YCJO"/>
    <property type="match status" value="1"/>
</dbReference>
<dbReference type="STRING" id="996342.SAMN05443551_0903"/>
<dbReference type="RefSeq" id="WP_072776271.1">
    <property type="nucleotide sequence ID" value="NZ_FQXC01000001.1"/>
</dbReference>
<feature type="transmembrane region" description="Helical" evidence="7">
    <location>
        <begin position="154"/>
        <end position="177"/>
    </location>
</feature>
<evidence type="ECO:0000256" key="5">
    <source>
        <dbReference type="ARBA" id="ARBA00022989"/>
    </source>
</evidence>
<evidence type="ECO:0000256" key="7">
    <source>
        <dbReference type="RuleBase" id="RU363032"/>
    </source>
</evidence>
<keyword evidence="6 7" id="KW-0472">Membrane</keyword>
<dbReference type="PROSITE" id="PS50928">
    <property type="entry name" value="ABC_TM1"/>
    <property type="match status" value="1"/>
</dbReference>